<gene>
    <name evidence="2" type="ORF">ACFFGX_01540</name>
</gene>
<keyword evidence="1" id="KW-1133">Transmembrane helix</keyword>
<keyword evidence="3" id="KW-1185">Reference proteome</keyword>
<dbReference type="Proteomes" id="UP001589891">
    <property type="component" value="Unassembled WGS sequence"/>
</dbReference>
<keyword evidence="1" id="KW-0472">Membrane</keyword>
<keyword evidence="1" id="KW-0812">Transmembrane</keyword>
<name>A0ABV6SFM9_AZOPA</name>
<sequence length="91" mass="10302">MSINEILSLALAGCGLLAIGLYIGGSTRSEDEKDPVPDDVVDDEDLFVGWDWLTPAARRYRLALYRRRVQARIVKQEREWLLARLKEAAEG</sequence>
<evidence type="ECO:0000313" key="2">
    <source>
        <dbReference type="EMBL" id="MFC0708337.1"/>
    </source>
</evidence>
<evidence type="ECO:0000313" key="3">
    <source>
        <dbReference type="Proteomes" id="UP001589891"/>
    </source>
</evidence>
<reference evidence="2 3" key="1">
    <citation type="submission" date="2024-09" db="EMBL/GenBank/DDBJ databases">
        <authorList>
            <person name="Sun Q."/>
            <person name="Mori K."/>
        </authorList>
    </citation>
    <scope>NUCLEOTIDE SEQUENCE [LARGE SCALE GENOMIC DNA]</scope>
    <source>
        <strain evidence="2 3">NCAIM B.01794</strain>
    </source>
</reference>
<feature type="transmembrane region" description="Helical" evidence="1">
    <location>
        <begin position="6"/>
        <end position="24"/>
    </location>
</feature>
<proteinExistence type="predicted"/>
<evidence type="ECO:0000256" key="1">
    <source>
        <dbReference type="SAM" id="Phobius"/>
    </source>
</evidence>
<comment type="caution">
    <text evidence="2">The sequence shown here is derived from an EMBL/GenBank/DDBJ whole genome shotgun (WGS) entry which is preliminary data.</text>
</comment>
<dbReference type="EMBL" id="JBHLSS010000006">
    <property type="protein sequence ID" value="MFC0708337.1"/>
    <property type="molecule type" value="Genomic_DNA"/>
</dbReference>
<dbReference type="RefSeq" id="WP_376942213.1">
    <property type="nucleotide sequence ID" value="NZ_CP171449.1"/>
</dbReference>
<accession>A0ABV6SFM9</accession>
<protein>
    <submittedName>
        <fullName evidence="2">Uncharacterized protein</fullName>
    </submittedName>
</protein>
<organism evidence="2 3">
    <name type="scientific">Azorhizophilus paspali</name>
    <name type="common">Azotobacter paspali</name>
    <dbReference type="NCBI Taxonomy" id="69963"/>
    <lineage>
        <taxon>Bacteria</taxon>
        <taxon>Pseudomonadati</taxon>
        <taxon>Pseudomonadota</taxon>
        <taxon>Gammaproteobacteria</taxon>
        <taxon>Pseudomonadales</taxon>
        <taxon>Pseudomonadaceae</taxon>
        <taxon>Azorhizophilus</taxon>
    </lineage>
</organism>